<evidence type="ECO:0000256" key="5">
    <source>
        <dbReference type="ARBA" id="ARBA00022792"/>
    </source>
</evidence>
<name>A0A1L7WW97_9HELO</name>
<organism evidence="13 14">
    <name type="scientific">Phialocephala subalpina</name>
    <dbReference type="NCBI Taxonomy" id="576137"/>
    <lineage>
        <taxon>Eukaryota</taxon>
        <taxon>Fungi</taxon>
        <taxon>Dikarya</taxon>
        <taxon>Ascomycota</taxon>
        <taxon>Pezizomycotina</taxon>
        <taxon>Leotiomycetes</taxon>
        <taxon>Helotiales</taxon>
        <taxon>Mollisiaceae</taxon>
        <taxon>Phialocephala</taxon>
        <taxon>Phialocephala fortinii species complex</taxon>
    </lineage>
</organism>
<comment type="similarity">
    <text evidence="2">Belongs to the UQCRH/QCR6 family.</text>
</comment>
<evidence type="ECO:0000256" key="4">
    <source>
        <dbReference type="ARBA" id="ARBA00022660"/>
    </source>
</evidence>
<evidence type="ECO:0000256" key="6">
    <source>
        <dbReference type="ARBA" id="ARBA00022982"/>
    </source>
</evidence>
<feature type="compositionally biased region" description="Acidic residues" evidence="11">
    <location>
        <begin position="25"/>
        <end position="61"/>
    </location>
</feature>
<dbReference type="FunFam" id="1.10.287.20:FF:000003">
    <property type="entry name" value="Cytochrome b-c1 complex subunit 6"/>
    <property type="match status" value="1"/>
</dbReference>
<comment type="subcellular location">
    <subcellularLocation>
        <location evidence="1">Mitochondrion inner membrane</location>
        <topology evidence="1">Peripheral membrane protein</topology>
        <orientation evidence="1">Intermembrane side</orientation>
    </subcellularLocation>
</comment>
<feature type="compositionally biased region" description="Basic and acidic residues" evidence="11">
    <location>
        <begin position="62"/>
        <end position="76"/>
    </location>
</feature>
<dbReference type="InterPro" id="IPR023184">
    <property type="entry name" value="Ubol_cytC_Rdtase_hinge_dom"/>
</dbReference>
<evidence type="ECO:0000256" key="3">
    <source>
        <dbReference type="ARBA" id="ARBA00022448"/>
    </source>
</evidence>
<evidence type="ECO:0000313" key="14">
    <source>
        <dbReference type="Proteomes" id="UP000184330"/>
    </source>
</evidence>
<evidence type="ECO:0000256" key="11">
    <source>
        <dbReference type="SAM" id="MobiDB-lite"/>
    </source>
</evidence>
<dbReference type="OrthoDB" id="405848at2759"/>
<evidence type="ECO:0000256" key="2">
    <source>
        <dbReference type="ARBA" id="ARBA00006498"/>
    </source>
</evidence>
<dbReference type="AlphaFoldDB" id="A0A1L7WW97"/>
<keyword evidence="7" id="KW-0496">Mitochondrion</keyword>
<dbReference type="Gene3D" id="1.10.287.20">
    <property type="entry name" value="Ubiquinol-cytochrome C reductase hinge domain"/>
    <property type="match status" value="1"/>
</dbReference>
<reference evidence="13 14" key="1">
    <citation type="submission" date="2016-03" db="EMBL/GenBank/DDBJ databases">
        <authorList>
            <person name="Ploux O."/>
        </authorList>
    </citation>
    <scope>NUCLEOTIDE SEQUENCE [LARGE SCALE GENOMIC DNA]</scope>
    <source>
        <strain evidence="13 14">UAMH 11012</strain>
    </source>
</reference>
<keyword evidence="4" id="KW-0679">Respiratory chain</keyword>
<dbReference type="EMBL" id="FJOG01000009">
    <property type="protein sequence ID" value="CZR57032.1"/>
    <property type="molecule type" value="Genomic_DNA"/>
</dbReference>
<dbReference type="GO" id="GO:0006122">
    <property type="term" value="P:mitochondrial electron transport, ubiquinol to cytochrome c"/>
    <property type="evidence" value="ECO:0007669"/>
    <property type="project" value="InterPro"/>
</dbReference>
<dbReference type="InterPro" id="IPR036811">
    <property type="entry name" value="Ubol_cytC_Rdtase_hinge_dom_sf"/>
</dbReference>
<sequence>MGIFDTFTDMLEAALPWGEARAEAAEAEEKDDEKDSGEDSKEEESKDDEPEEEEEEDEPETEDPKEKFEEECKESKQCSPAKHHFDECVERVTGADEGKPVDKKHPNEDCVEEFFHLAHCANQCAAPKLWAALK</sequence>
<evidence type="ECO:0000256" key="8">
    <source>
        <dbReference type="ARBA" id="ARBA00023136"/>
    </source>
</evidence>
<evidence type="ECO:0000256" key="9">
    <source>
        <dbReference type="ARBA" id="ARBA00044155"/>
    </source>
</evidence>
<keyword evidence="6" id="KW-0249">Electron transport</keyword>
<evidence type="ECO:0000259" key="12">
    <source>
        <dbReference type="Pfam" id="PF02320"/>
    </source>
</evidence>
<dbReference type="STRING" id="576137.A0A1L7WW97"/>
<dbReference type="Proteomes" id="UP000184330">
    <property type="component" value="Unassembled WGS sequence"/>
</dbReference>
<protein>
    <recommendedName>
        <fullName evidence="9">Cytochrome b-c1 complex subunit 6, mitochondrial</fullName>
    </recommendedName>
    <alternativeName>
        <fullName evidence="10">Complex III subunit 6</fullName>
    </alternativeName>
</protein>
<dbReference type="Pfam" id="PF02320">
    <property type="entry name" value="UCR_hinge"/>
    <property type="match status" value="1"/>
</dbReference>
<dbReference type="InterPro" id="IPR003422">
    <property type="entry name" value="Cyt_b-c1_6"/>
</dbReference>
<keyword evidence="8" id="KW-0472">Membrane</keyword>
<proteinExistence type="inferred from homology"/>
<evidence type="ECO:0000256" key="10">
    <source>
        <dbReference type="ARBA" id="ARBA00044246"/>
    </source>
</evidence>
<feature type="region of interest" description="Disordered" evidence="11">
    <location>
        <begin position="15"/>
        <end position="86"/>
    </location>
</feature>
<dbReference type="SUPFAM" id="SSF81531">
    <property type="entry name" value="Non-heme 11 kDa protein of cytochrome bc1 complex (Ubiquinol-cytochrome c reductase)"/>
    <property type="match status" value="1"/>
</dbReference>
<keyword evidence="5" id="KW-0999">Mitochondrion inner membrane</keyword>
<dbReference type="PANTHER" id="PTHR15336">
    <property type="entry name" value="UBIQUINOL-CYTOCHROME C REDUCTASE COMPLEX 7.8 KDA PROTEIN"/>
    <property type="match status" value="1"/>
</dbReference>
<evidence type="ECO:0000256" key="1">
    <source>
        <dbReference type="ARBA" id="ARBA00004137"/>
    </source>
</evidence>
<accession>A0A1L7WW97</accession>
<keyword evidence="14" id="KW-1185">Reference proteome</keyword>
<evidence type="ECO:0000256" key="7">
    <source>
        <dbReference type="ARBA" id="ARBA00023128"/>
    </source>
</evidence>
<dbReference type="GO" id="GO:0005743">
    <property type="term" value="C:mitochondrial inner membrane"/>
    <property type="evidence" value="ECO:0007669"/>
    <property type="project" value="UniProtKB-SubCell"/>
</dbReference>
<evidence type="ECO:0000313" key="13">
    <source>
        <dbReference type="EMBL" id="CZR57032.1"/>
    </source>
</evidence>
<keyword evidence="3" id="KW-0813">Transport</keyword>
<gene>
    <name evidence="13" type="ORF">PAC_06921</name>
</gene>
<dbReference type="PANTHER" id="PTHR15336:SF0">
    <property type="entry name" value="CYTOCHROME B-C1 COMPLEX SUBUNIT 6, MITOCHONDRIAL"/>
    <property type="match status" value="1"/>
</dbReference>
<feature type="domain" description="Ubiquinol-cytochrome C reductase hinge" evidence="12">
    <location>
        <begin position="63"/>
        <end position="134"/>
    </location>
</feature>